<gene>
    <name evidence="1" type="ORF">SAMN05421748_13538</name>
</gene>
<reference evidence="1 2" key="1">
    <citation type="submission" date="2017-09" db="EMBL/GenBank/DDBJ databases">
        <authorList>
            <person name="Ehlers B."/>
            <person name="Leendertz F.H."/>
        </authorList>
    </citation>
    <scope>NUCLEOTIDE SEQUENCE [LARGE SCALE GENOMIC DNA]</scope>
    <source>
        <strain evidence="1 2">CGMCC 4.6857</strain>
    </source>
</reference>
<dbReference type="EMBL" id="OBDY01000035">
    <property type="protein sequence ID" value="SNY69396.1"/>
    <property type="molecule type" value="Genomic_DNA"/>
</dbReference>
<sequence>MTPEESVQAMAERLRAVDYARRGDKAWSKAALLREYFRRAARWADAYGCETRTPFFDIAQCVDPGVRAEQAVIDGLVRDVDDGTRNAIRQVAPFMLHWAALRAAPGGVMPEGLEDPFEPLILLFERGGGFHTENGEVNLEYLAAPLRGWRERASAPPMASFAGEALDEIDRAGSVAQFGHVIGPDGV</sequence>
<organism evidence="1 2">
    <name type="scientific">Paractinoplanes atraurantiacus</name>
    <dbReference type="NCBI Taxonomy" id="1036182"/>
    <lineage>
        <taxon>Bacteria</taxon>
        <taxon>Bacillati</taxon>
        <taxon>Actinomycetota</taxon>
        <taxon>Actinomycetes</taxon>
        <taxon>Micromonosporales</taxon>
        <taxon>Micromonosporaceae</taxon>
        <taxon>Paractinoplanes</taxon>
    </lineage>
</organism>
<name>A0A285KDA0_9ACTN</name>
<evidence type="ECO:0000313" key="2">
    <source>
        <dbReference type="Proteomes" id="UP000219612"/>
    </source>
</evidence>
<evidence type="ECO:0000313" key="1">
    <source>
        <dbReference type="EMBL" id="SNY69396.1"/>
    </source>
</evidence>
<keyword evidence="2" id="KW-1185">Reference proteome</keyword>
<protein>
    <submittedName>
        <fullName evidence="1">Uncharacterized protein</fullName>
    </submittedName>
</protein>
<accession>A0A285KDA0</accession>
<dbReference type="Proteomes" id="UP000219612">
    <property type="component" value="Unassembled WGS sequence"/>
</dbReference>
<dbReference type="OrthoDB" id="3699633at2"/>
<dbReference type="RefSeq" id="WP_097328204.1">
    <property type="nucleotide sequence ID" value="NZ_OBDY01000035.1"/>
</dbReference>
<proteinExistence type="predicted"/>
<dbReference type="AlphaFoldDB" id="A0A285KDA0"/>